<sequence length="1086" mass="121438">MSDQERLMNSMKKVVRSLLTPVKEGLTPMELNKEYKSMIGEPLPFRALGYRSVMELVMDMPDVVSICPSGNGNTVLRAIPDESTELIASLVARQKSKPKPYFSRGKPNFSFNARSCSGLPQPPRISLPRRGRVSPTLPAVVKSELKELLRSSPVLLSDFDKAFSRHFGRKFEFMRFGFFSMLEVLNAASDIITVVQTRAGSLLTLKPSIKKNPEKLPECKAVIPSHKTKQTLPTTLPAPAVKKSSTPALPMDNQNPSPSQESDALVVELKPVETPLVRTDERMKQLEKEMQIALSQKGPGGTIGSELKEKIKTIVAQHPEGLLVSKLPGEFERHFKEILAVKKLGFLNLMELVGALSDVLHIECKEGEQDWRIFDIESQCLRDDEHASDKIAQPDSLAHEETPDVHELLSWNFPLEESKAPDVKLSVVTKMTTPHLGIEDTHIIQEIMENEIPPDAVQDRSLYSLPQLDTSALVGLFVEYIVSPSQFYVRIYSAETSVKLENMMLEMRRCYSSKHVADRYIMPEASISPGQLCCIKNSEDKWWYRVIIHRVLNDQEVEVFYPDFGSTRTAQKSSLRFLKSCYAKLPAQAIPCSLAWVRPTEDNWTASDIHEFQRLCELKLLVGVVDEYIDGILYLFLCDTSSDEDIYLHNALRLKGHAFICRENLPSKNFREPFFSTLYLKPGPEQQSGLTKAETPLLTQESLCDLPEVPDSGSCYNEVLSQSTADPEMPLLEPVYMCDEIWDENWTSSKHYEEEKNGDTLSPDNAVFPRHSSSDEGYKEETQHNQELTQQNFREPFFSTLYLKPGPEQQSGLTKAETPLLTQESLCDLSEVPDSGSCYNEVLSQGTAGSRLGSEMPLLEPVYMCDEIWDENWTPSKHYEEEKNGDTLSPDNAVFPCHSSSDEGNEEETQHSQELTQQNVDISIPFERTNCLSLEPLNRKVELSGRMEARNTLGATSDSLSQTLQEFYISIVHSKQSAEENKLDLDLNKLSGYGSQPLPSPSAIHGNVPSERKVDDASRTQVITLYTARSCPNQGGTGHNALVFTAKLQGSPASCVACSPSVALGASARLATSGGFFSFHLKKMAI</sequence>
<evidence type="ECO:0000313" key="12">
    <source>
        <dbReference type="EMBL" id="CAI5776411.1"/>
    </source>
</evidence>
<dbReference type="SMART" id="SM00333">
    <property type="entry name" value="TUDOR"/>
    <property type="match status" value="1"/>
</dbReference>
<keyword evidence="13" id="KW-1185">Reference proteome</keyword>
<evidence type="ECO:0000256" key="3">
    <source>
        <dbReference type="ARBA" id="ARBA00013420"/>
    </source>
</evidence>
<dbReference type="InterPro" id="IPR037982">
    <property type="entry name" value="TDRD5_LOTUS_2"/>
</dbReference>
<dbReference type="Gene3D" id="2.40.50.90">
    <property type="match status" value="1"/>
</dbReference>
<keyword evidence="5" id="KW-0963">Cytoplasm</keyword>
<feature type="domain" description="HTH OST-type" evidence="11">
    <location>
        <begin position="303"/>
        <end position="377"/>
    </location>
</feature>
<evidence type="ECO:0000259" key="10">
    <source>
        <dbReference type="PROSITE" id="PS50304"/>
    </source>
</evidence>
<evidence type="ECO:0000259" key="11">
    <source>
        <dbReference type="PROSITE" id="PS51644"/>
    </source>
</evidence>
<evidence type="ECO:0000256" key="9">
    <source>
        <dbReference type="SAM" id="MobiDB-lite"/>
    </source>
</evidence>
<dbReference type="GO" id="GO:0007281">
    <property type="term" value="P:germ cell development"/>
    <property type="evidence" value="ECO:0007669"/>
    <property type="project" value="InterPro"/>
</dbReference>
<organism evidence="12 13">
    <name type="scientific">Podarcis lilfordi</name>
    <name type="common">Lilford's wall lizard</name>
    <dbReference type="NCBI Taxonomy" id="74358"/>
    <lineage>
        <taxon>Eukaryota</taxon>
        <taxon>Metazoa</taxon>
        <taxon>Chordata</taxon>
        <taxon>Craniata</taxon>
        <taxon>Vertebrata</taxon>
        <taxon>Euteleostomi</taxon>
        <taxon>Lepidosauria</taxon>
        <taxon>Squamata</taxon>
        <taxon>Bifurcata</taxon>
        <taxon>Unidentata</taxon>
        <taxon>Episquamata</taxon>
        <taxon>Laterata</taxon>
        <taxon>Lacertibaenia</taxon>
        <taxon>Lacertidae</taxon>
        <taxon>Podarcis</taxon>
    </lineage>
</organism>
<evidence type="ECO:0000256" key="8">
    <source>
        <dbReference type="ARBA" id="ARBA00022871"/>
    </source>
</evidence>
<dbReference type="InterPro" id="IPR041966">
    <property type="entry name" value="LOTUS-like"/>
</dbReference>
<evidence type="ECO:0000313" key="13">
    <source>
        <dbReference type="Proteomes" id="UP001178461"/>
    </source>
</evidence>
<evidence type="ECO:0000256" key="1">
    <source>
        <dbReference type="ARBA" id="ARBA00004496"/>
    </source>
</evidence>
<dbReference type="Pfam" id="PF12872">
    <property type="entry name" value="OST-HTH"/>
    <property type="match status" value="3"/>
</dbReference>
<dbReference type="Proteomes" id="UP001178461">
    <property type="component" value="Chromosome 6"/>
</dbReference>
<evidence type="ECO:0000256" key="5">
    <source>
        <dbReference type="ARBA" id="ARBA00022490"/>
    </source>
</evidence>
<feature type="region of interest" description="Disordered" evidence="9">
    <location>
        <begin position="879"/>
        <end position="919"/>
    </location>
</feature>
<dbReference type="PROSITE" id="PS50304">
    <property type="entry name" value="TUDOR"/>
    <property type="match status" value="1"/>
</dbReference>
<comment type="subcellular location">
    <subcellularLocation>
        <location evidence="1">Cytoplasm</location>
    </subcellularLocation>
</comment>
<evidence type="ECO:0000256" key="6">
    <source>
        <dbReference type="ARBA" id="ARBA00022737"/>
    </source>
</evidence>
<dbReference type="EMBL" id="OX395131">
    <property type="protein sequence ID" value="CAI5776411.1"/>
    <property type="molecule type" value="Genomic_DNA"/>
</dbReference>
<dbReference type="Gene3D" id="2.30.30.140">
    <property type="match status" value="1"/>
</dbReference>
<keyword evidence="7" id="KW-0221">Differentiation</keyword>
<dbReference type="CDD" id="cd09975">
    <property type="entry name" value="LOTUS_2_TDRD5"/>
    <property type="match status" value="1"/>
</dbReference>
<feature type="compositionally biased region" description="Polar residues" evidence="9">
    <location>
        <begin position="243"/>
        <end position="262"/>
    </location>
</feature>
<dbReference type="FunFam" id="2.30.30.140:FF:000051">
    <property type="entry name" value="Tudor domain-containing protein 5"/>
    <property type="match status" value="1"/>
</dbReference>
<dbReference type="GO" id="GO:0007283">
    <property type="term" value="P:spermatogenesis"/>
    <property type="evidence" value="ECO:0007669"/>
    <property type="project" value="UniProtKB-KW"/>
</dbReference>
<dbReference type="GO" id="GO:0005737">
    <property type="term" value="C:cytoplasm"/>
    <property type="evidence" value="ECO:0007669"/>
    <property type="project" value="UniProtKB-SubCell"/>
</dbReference>
<evidence type="ECO:0000256" key="4">
    <source>
        <dbReference type="ARBA" id="ARBA00022473"/>
    </source>
</evidence>
<gene>
    <name evidence="12" type="ORF">PODLI_1B036465</name>
</gene>
<dbReference type="InterPro" id="IPR035437">
    <property type="entry name" value="SNase_OB-fold_sf"/>
</dbReference>
<dbReference type="PANTHER" id="PTHR22948:SF19">
    <property type="entry name" value="TUDOR DOMAIN-CONTAINING PROTEIN 5"/>
    <property type="match status" value="1"/>
</dbReference>
<dbReference type="AlphaFoldDB" id="A0AA35P5J8"/>
<keyword evidence="8" id="KW-0744">Spermatogenesis</keyword>
<dbReference type="CDD" id="cd20419">
    <property type="entry name" value="Tudor_TDRD5"/>
    <property type="match status" value="1"/>
</dbReference>
<feature type="domain" description="HTH OST-type" evidence="11">
    <location>
        <begin position="133"/>
        <end position="208"/>
    </location>
</feature>
<feature type="domain" description="Tudor" evidence="10">
    <location>
        <begin position="526"/>
        <end position="585"/>
    </location>
</feature>
<keyword evidence="6" id="KW-0677">Repeat</keyword>
<dbReference type="Gene3D" id="3.30.420.610">
    <property type="entry name" value="LOTUS domain-like"/>
    <property type="match status" value="3"/>
</dbReference>
<evidence type="ECO:0000256" key="2">
    <source>
        <dbReference type="ARBA" id="ARBA00010384"/>
    </source>
</evidence>
<dbReference type="Pfam" id="PF00567">
    <property type="entry name" value="TUDOR"/>
    <property type="match status" value="1"/>
</dbReference>
<feature type="region of interest" description="Disordered" evidence="9">
    <location>
        <begin position="227"/>
        <end position="264"/>
    </location>
</feature>
<proteinExistence type="inferred from homology"/>
<dbReference type="InterPro" id="IPR025605">
    <property type="entry name" value="OST-HTH/LOTUS_dom"/>
</dbReference>
<dbReference type="InterPro" id="IPR050621">
    <property type="entry name" value="Tudor_domain_containing"/>
</dbReference>
<comment type="similarity">
    <text evidence="2">Belongs to the TDRD5 family.</text>
</comment>
<reference evidence="12" key="1">
    <citation type="submission" date="2022-12" db="EMBL/GenBank/DDBJ databases">
        <authorList>
            <person name="Alioto T."/>
            <person name="Alioto T."/>
            <person name="Gomez Garrido J."/>
        </authorList>
    </citation>
    <scope>NUCLEOTIDE SEQUENCE</scope>
</reference>
<dbReference type="PROSITE" id="PS51644">
    <property type="entry name" value="HTH_OST"/>
    <property type="match status" value="3"/>
</dbReference>
<dbReference type="SUPFAM" id="SSF63748">
    <property type="entry name" value="Tudor/PWWP/MBT"/>
    <property type="match status" value="1"/>
</dbReference>
<protein>
    <recommendedName>
        <fullName evidence="3">Tudor domain-containing protein 5</fullName>
    </recommendedName>
</protein>
<dbReference type="InterPro" id="IPR002999">
    <property type="entry name" value="Tudor"/>
</dbReference>
<dbReference type="PANTHER" id="PTHR22948">
    <property type="entry name" value="TUDOR DOMAIN CONTAINING PROTEIN"/>
    <property type="match status" value="1"/>
</dbReference>
<evidence type="ECO:0000256" key="7">
    <source>
        <dbReference type="ARBA" id="ARBA00022782"/>
    </source>
</evidence>
<feature type="domain" description="HTH OST-type" evidence="11">
    <location>
        <begin position="7"/>
        <end position="80"/>
    </location>
</feature>
<keyword evidence="4" id="KW-0217">Developmental protein</keyword>
<accession>A0AA35P5J8</accession>
<name>A0AA35P5J8_9SAUR</name>